<comment type="caution">
    <text evidence="1">The sequence shown here is derived from an EMBL/GenBank/DDBJ whole genome shotgun (WGS) entry which is preliminary data.</text>
</comment>
<dbReference type="Proteomes" id="UP000602181">
    <property type="component" value="Unassembled WGS sequence"/>
</dbReference>
<organism evidence="1 2">
    <name type="scientific">Anaerotruncus massiliensis</name>
    <name type="common">ex Togo et al. 2019</name>
    <dbReference type="NCBI Taxonomy" id="1673720"/>
    <lineage>
        <taxon>Bacteria</taxon>
        <taxon>Bacillati</taxon>
        <taxon>Bacillota</taxon>
        <taxon>Clostridia</taxon>
        <taxon>Eubacteriales</taxon>
        <taxon>Oscillospiraceae</taxon>
        <taxon>Anaerotruncus</taxon>
    </lineage>
</organism>
<sequence length="54" mass="5667">TLAEGGIGITVSPLISEHLSAEDKATFDEGVADVEAVSEKIKAGELTVERNIQK</sequence>
<name>A0ABR7AHT3_9FIRM</name>
<keyword evidence="2" id="KW-1185">Reference proteome</keyword>
<dbReference type="EMBL" id="JACOIH010000053">
    <property type="protein sequence ID" value="MBC3939998.1"/>
    <property type="molecule type" value="Genomic_DNA"/>
</dbReference>
<evidence type="ECO:0000313" key="1">
    <source>
        <dbReference type="EMBL" id="MBC3939998.1"/>
    </source>
</evidence>
<proteinExistence type="predicted"/>
<gene>
    <name evidence="1" type="ORF">H8R05_13895</name>
</gene>
<feature type="non-terminal residue" evidence="1">
    <location>
        <position position="1"/>
    </location>
</feature>
<evidence type="ECO:0000313" key="2">
    <source>
        <dbReference type="Proteomes" id="UP000602181"/>
    </source>
</evidence>
<reference evidence="1 2" key="1">
    <citation type="submission" date="2020-08" db="EMBL/GenBank/DDBJ databases">
        <authorList>
            <person name="Liu C."/>
            <person name="Sun Q."/>
        </authorList>
    </citation>
    <scope>NUCLEOTIDE SEQUENCE [LARGE SCALE GENOMIC DNA]</scope>
    <source>
        <strain evidence="1 2">22A2-44</strain>
    </source>
</reference>
<protein>
    <submittedName>
        <fullName evidence="1">Uncharacterized protein</fullName>
    </submittedName>
</protein>
<accession>A0ABR7AHT3</accession>